<proteinExistence type="predicted"/>
<comment type="caution">
    <text evidence="2">The sequence shown here is derived from an EMBL/GenBank/DDBJ whole genome shotgun (WGS) entry which is preliminary data.</text>
</comment>
<protein>
    <submittedName>
        <fullName evidence="2">Uncharacterized protein</fullName>
    </submittedName>
</protein>
<dbReference type="PROSITE" id="PS51257">
    <property type="entry name" value="PROKAR_LIPOPROTEIN"/>
    <property type="match status" value="1"/>
</dbReference>
<evidence type="ECO:0000313" key="2">
    <source>
        <dbReference type="EMBL" id="RIX59220.1"/>
    </source>
</evidence>
<organism evidence="2 3">
    <name type="scientific">Paenibacillus nanensis</name>
    <dbReference type="NCBI Taxonomy" id="393251"/>
    <lineage>
        <taxon>Bacteria</taxon>
        <taxon>Bacillati</taxon>
        <taxon>Bacillota</taxon>
        <taxon>Bacilli</taxon>
        <taxon>Bacillales</taxon>
        <taxon>Paenibacillaceae</taxon>
        <taxon>Paenibacillus</taxon>
    </lineage>
</organism>
<evidence type="ECO:0000256" key="1">
    <source>
        <dbReference type="SAM" id="SignalP"/>
    </source>
</evidence>
<sequence length="204" mass="22689">MKKILSLTLLLLFSISLLSCSTENREPVFQVTPTDLFAGDAMKFKPFIENAGAVKVQYRGDKESIRLLAEVWVNGELQDIHPQIGGFLTKETGNGSREWNGEVIISLEMTENVEGYSQYAAKSVFYEGSGHVGYGYTFDADEAHTAFGHIPLYQEQRVSPEEGEVAIWGLQATNLNALRTMDFSPEQLKLTDWAVIFKLAATDA</sequence>
<dbReference type="Proteomes" id="UP000266482">
    <property type="component" value="Unassembled WGS sequence"/>
</dbReference>
<feature type="signal peptide" evidence="1">
    <location>
        <begin position="1"/>
        <end position="21"/>
    </location>
</feature>
<keyword evidence="1" id="KW-0732">Signal</keyword>
<dbReference type="AlphaFoldDB" id="A0A3A1VP56"/>
<name>A0A3A1VP56_9BACL</name>
<reference evidence="2 3" key="1">
    <citation type="submission" date="2018-09" db="EMBL/GenBank/DDBJ databases">
        <title>Paenibacillus aracenensis nov. sp. isolated from a cave in southern Spain.</title>
        <authorList>
            <person name="Jurado V."/>
            <person name="Gutierrez-Patricio S."/>
            <person name="Gonzalez-Pimentel J.L."/>
            <person name="Miller A.Z."/>
            <person name="Laiz L."/>
            <person name="Saiz-Jimenez C."/>
        </authorList>
    </citation>
    <scope>NUCLEOTIDE SEQUENCE [LARGE SCALE GENOMIC DNA]</scope>
    <source>
        <strain evidence="2 3">DSM 22867</strain>
    </source>
</reference>
<dbReference type="EMBL" id="QXQA01000002">
    <property type="protein sequence ID" value="RIX59220.1"/>
    <property type="molecule type" value="Genomic_DNA"/>
</dbReference>
<dbReference type="RefSeq" id="WP_119598052.1">
    <property type="nucleotide sequence ID" value="NZ_QXQA01000002.1"/>
</dbReference>
<feature type="chain" id="PRO_5038685732" evidence="1">
    <location>
        <begin position="22"/>
        <end position="204"/>
    </location>
</feature>
<evidence type="ECO:0000313" key="3">
    <source>
        <dbReference type="Proteomes" id="UP000266482"/>
    </source>
</evidence>
<accession>A0A3A1VP56</accession>
<gene>
    <name evidence="2" type="ORF">D3P08_03430</name>
</gene>
<keyword evidence="3" id="KW-1185">Reference proteome</keyword>
<dbReference type="OrthoDB" id="1806265at2"/>